<name>A0A8X7BB38_TRICX</name>
<comment type="caution">
    <text evidence="1">The sequence shown here is derived from an EMBL/GenBank/DDBJ whole genome shotgun (WGS) entry which is preliminary data.</text>
</comment>
<evidence type="ECO:0000313" key="2">
    <source>
        <dbReference type="Proteomes" id="UP000887159"/>
    </source>
</evidence>
<gene>
    <name evidence="1" type="ORF">TNCV_2486801</name>
</gene>
<proteinExistence type="predicted"/>
<accession>A0A8X7BB38</accession>
<protein>
    <submittedName>
        <fullName evidence="1">Uncharacterized protein</fullName>
    </submittedName>
</protein>
<sequence length="107" mass="12127">MTEKSEECSSNQPVAQPGLPRDTVVSFTVLITEQHQRITQHLYVPNCIQGGWYTHQGSPNITNLARRAARWRALSKGVDSSRNSYEEVSVVQSVDKLCDWHHHSPGW</sequence>
<keyword evidence="2" id="KW-1185">Reference proteome</keyword>
<evidence type="ECO:0000313" key="1">
    <source>
        <dbReference type="EMBL" id="GFY25560.1"/>
    </source>
</evidence>
<dbReference type="Proteomes" id="UP000887159">
    <property type="component" value="Unassembled WGS sequence"/>
</dbReference>
<dbReference type="EMBL" id="BMAU01021371">
    <property type="protein sequence ID" value="GFY25560.1"/>
    <property type="molecule type" value="Genomic_DNA"/>
</dbReference>
<dbReference type="AlphaFoldDB" id="A0A8X7BB38"/>
<reference evidence="1" key="1">
    <citation type="submission" date="2020-08" db="EMBL/GenBank/DDBJ databases">
        <title>Multicomponent nature underlies the extraordinary mechanical properties of spider dragline silk.</title>
        <authorList>
            <person name="Kono N."/>
            <person name="Nakamura H."/>
            <person name="Mori M."/>
            <person name="Yoshida Y."/>
            <person name="Ohtoshi R."/>
            <person name="Malay A.D."/>
            <person name="Moran D.A.P."/>
            <person name="Tomita M."/>
            <person name="Numata K."/>
            <person name="Arakawa K."/>
        </authorList>
    </citation>
    <scope>NUCLEOTIDE SEQUENCE</scope>
</reference>
<organism evidence="1 2">
    <name type="scientific">Trichonephila clavipes</name>
    <name type="common">Golden silk orbweaver</name>
    <name type="synonym">Nephila clavipes</name>
    <dbReference type="NCBI Taxonomy" id="2585209"/>
    <lineage>
        <taxon>Eukaryota</taxon>
        <taxon>Metazoa</taxon>
        <taxon>Ecdysozoa</taxon>
        <taxon>Arthropoda</taxon>
        <taxon>Chelicerata</taxon>
        <taxon>Arachnida</taxon>
        <taxon>Araneae</taxon>
        <taxon>Araneomorphae</taxon>
        <taxon>Entelegynae</taxon>
        <taxon>Araneoidea</taxon>
        <taxon>Nephilidae</taxon>
        <taxon>Trichonephila</taxon>
    </lineage>
</organism>